<gene>
    <name evidence="1" type="ORF">PanWU01x14_076500</name>
</gene>
<dbReference type="Proteomes" id="UP000237105">
    <property type="component" value="Unassembled WGS sequence"/>
</dbReference>
<dbReference type="AlphaFoldDB" id="A0A2P5DCG6"/>
<evidence type="ECO:0000313" key="1">
    <source>
        <dbReference type="EMBL" id="PON70940.1"/>
    </source>
</evidence>
<dbReference type="PANTHER" id="PTHR31973">
    <property type="entry name" value="POLYPROTEIN, PUTATIVE-RELATED"/>
    <property type="match status" value="1"/>
</dbReference>
<comment type="caution">
    <text evidence="1">The sequence shown here is derived from an EMBL/GenBank/DDBJ whole genome shotgun (WGS) entry which is preliminary data.</text>
</comment>
<keyword evidence="2" id="KW-1185">Reference proteome</keyword>
<evidence type="ECO:0000313" key="2">
    <source>
        <dbReference type="Proteomes" id="UP000237105"/>
    </source>
</evidence>
<accession>A0A2P5DCG6</accession>
<name>A0A2P5DCG6_PARAD</name>
<sequence length="125" mass="14459">MEYHVNISYFKARTTWELAYAAVEGYPEDSYCLISSYLTALKSLNLGSYIDYKVDKDRNFLYLFMAFRGSINGWRHCRLVISIDVTFLMSHFRGVLFIASTNDMANHIFPQGFGVSDSENNSSWH</sequence>
<dbReference type="PANTHER" id="PTHR31973:SF195">
    <property type="entry name" value="MUDR FAMILY TRANSPOSASE"/>
    <property type="match status" value="1"/>
</dbReference>
<proteinExistence type="predicted"/>
<organism evidence="1 2">
    <name type="scientific">Parasponia andersonii</name>
    <name type="common">Sponia andersonii</name>
    <dbReference type="NCBI Taxonomy" id="3476"/>
    <lineage>
        <taxon>Eukaryota</taxon>
        <taxon>Viridiplantae</taxon>
        <taxon>Streptophyta</taxon>
        <taxon>Embryophyta</taxon>
        <taxon>Tracheophyta</taxon>
        <taxon>Spermatophyta</taxon>
        <taxon>Magnoliopsida</taxon>
        <taxon>eudicotyledons</taxon>
        <taxon>Gunneridae</taxon>
        <taxon>Pentapetalae</taxon>
        <taxon>rosids</taxon>
        <taxon>fabids</taxon>
        <taxon>Rosales</taxon>
        <taxon>Cannabaceae</taxon>
        <taxon>Parasponia</taxon>
    </lineage>
</organism>
<reference evidence="2" key="1">
    <citation type="submission" date="2016-06" db="EMBL/GenBank/DDBJ databases">
        <title>Parallel loss of symbiosis genes in relatives of nitrogen-fixing non-legume Parasponia.</title>
        <authorList>
            <person name="Van Velzen R."/>
            <person name="Holmer R."/>
            <person name="Bu F."/>
            <person name="Rutten L."/>
            <person name="Van Zeijl A."/>
            <person name="Liu W."/>
            <person name="Santuari L."/>
            <person name="Cao Q."/>
            <person name="Sharma T."/>
            <person name="Shen D."/>
            <person name="Roswanjaya Y."/>
            <person name="Wardhani T."/>
            <person name="Kalhor M.S."/>
            <person name="Jansen J."/>
            <person name="Van den Hoogen J."/>
            <person name="Gungor B."/>
            <person name="Hartog M."/>
            <person name="Hontelez J."/>
            <person name="Verver J."/>
            <person name="Yang W.-C."/>
            <person name="Schijlen E."/>
            <person name="Repin R."/>
            <person name="Schilthuizen M."/>
            <person name="Schranz E."/>
            <person name="Heidstra R."/>
            <person name="Miyata K."/>
            <person name="Fedorova E."/>
            <person name="Kohlen W."/>
            <person name="Bisseling T."/>
            <person name="Smit S."/>
            <person name="Geurts R."/>
        </authorList>
    </citation>
    <scope>NUCLEOTIDE SEQUENCE [LARGE SCALE GENOMIC DNA]</scope>
    <source>
        <strain evidence="2">cv. WU1-14</strain>
    </source>
</reference>
<dbReference type="EMBL" id="JXTB01000047">
    <property type="protein sequence ID" value="PON70940.1"/>
    <property type="molecule type" value="Genomic_DNA"/>
</dbReference>
<protein>
    <submittedName>
        <fullName evidence="1">Uncharacterized protein</fullName>
    </submittedName>
</protein>
<dbReference type="OrthoDB" id="1139844at2759"/>
<dbReference type="STRING" id="3476.A0A2P5DCG6"/>